<feature type="domain" description="DM" evidence="8">
    <location>
        <begin position="91"/>
        <end position="138"/>
    </location>
</feature>
<evidence type="ECO:0000313" key="9">
    <source>
        <dbReference type="Ensembl" id="ENSCWAP00000017761.1"/>
    </source>
</evidence>
<dbReference type="GO" id="GO:0046872">
    <property type="term" value="F:metal ion binding"/>
    <property type="evidence" value="ECO:0007669"/>
    <property type="project" value="UniProtKB-KW"/>
</dbReference>
<sequence>MEQSQCGSRDLSRSGQPTLAPGLVAAAPPARSSTLQVRPGIPLPPTFLRPPSVFLRAAAAATAGSGGCLPAAGLERGVSAVVCSYPRTPKCARCRNHGVVSALKGHKRFCRWRDCACAKCTLIAERQRVMAAQVALRRQQAQEESEAPGLQKLMCSGPSGPRGQTSGGNRRTENPQTSSSPAAMTVLGLSALRQASGLAIPACEVFRLDHMEIKQGQKENKCDSCQSGQEEPVCKSHHFTLGSSPKSNDVIGKQNVRSSISQNSNKDDNCSPRPGEQSGGEESPRSPSSSDLESGNESEWAKDLTATRASLPTMSSRPRDPLDILTKIFPSYRRSRLESILRFCKGDVVQAIEQVLNGKEHRTDARDLANSGELENLAFPRASNFSLAGIGFGTLGNKSAFSPLHTTSASYGGDSSLYSLNPRLDISPLQLAYSSPGRGPSSFVSPYLTPGLVPALPFRPGLDYAFSGVIRDSSYLPSKDSITSGRLYSRLNQENL</sequence>
<feature type="compositionally biased region" description="Polar residues" evidence="7">
    <location>
        <begin position="162"/>
        <end position="181"/>
    </location>
</feature>
<dbReference type="Proteomes" id="UP000694540">
    <property type="component" value="Unplaced"/>
</dbReference>
<keyword evidence="2 6" id="KW-0479">Metal-binding</keyword>
<keyword evidence="3 6" id="KW-0862">Zinc</keyword>
<dbReference type="InterPro" id="IPR005173">
    <property type="entry name" value="DMA"/>
</dbReference>
<evidence type="ECO:0000313" key="10">
    <source>
        <dbReference type="Proteomes" id="UP000694540"/>
    </source>
</evidence>
<dbReference type="GO" id="GO:0008344">
    <property type="term" value="P:adult locomotory behavior"/>
    <property type="evidence" value="ECO:0007669"/>
    <property type="project" value="UniProtKB-ARBA"/>
</dbReference>
<organism evidence="9 10">
    <name type="scientific">Catagonus wagneri</name>
    <name type="common">Chacoan peccary</name>
    <dbReference type="NCBI Taxonomy" id="51154"/>
    <lineage>
        <taxon>Eukaryota</taxon>
        <taxon>Metazoa</taxon>
        <taxon>Chordata</taxon>
        <taxon>Craniata</taxon>
        <taxon>Vertebrata</taxon>
        <taxon>Euteleostomi</taxon>
        <taxon>Mammalia</taxon>
        <taxon>Eutheria</taxon>
        <taxon>Laurasiatheria</taxon>
        <taxon>Artiodactyla</taxon>
        <taxon>Suina</taxon>
        <taxon>Tayassuidae</taxon>
        <taxon>Catagonus</taxon>
    </lineage>
</organism>
<dbReference type="SMART" id="SM00301">
    <property type="entry name" value="DM"/>
    <property type="match status" value="1"/>
</dbReference>
<dbReference type="AlphaFoldDB" id="A0A8C3YIN8"/>
<feature type="compositionally biased region" description="Low complexity" evidence="7">
    <location>
        <begin position="285"/>
        <end position="295"/>
    </location>
</feature>
<dbReference type="GO" id="GO:0060179">
    <property type="term" value="P:male mating behavior"/>
    <property type="evidence" value="ECO:0007669"/>
    <property type="project" value="Ensembl"/>
</dbReference>
<dbReference type="Ensembl" id="ENSCWAT00000019264.1">
    <property type="protein sequence ID" value="ENSCWAP00000017761.1"/>
    <property type="gene ID" value="ENSCWAG00000013683.1"/>
</dbReference>
<dbReference type="InterPro" id="IPR046472">
    <property type="entry name" value="DMRT5_1_DMB_dom"/>
</dbReference>
<dbReference type="GO" id="GO:0005634">
    <property type="term" value="C:nucleus"/>
    <property type="evidence" value="ECO:0007669"/>
    <property type="project" value="UniProtKB-SubCell"/>
</dbReference>
<feature type="region of interest" description="Disordered" evidence="7">
    <location>
        <begin position="258"/>
        <end position="300"/>
    </location>
</feature>
<name>A0A8C3YIN8_9CETA</name>
<keyword evidence="5 6" id="KW-0539">Nucleus</keyword>
<evidence type="ECO:0000256" key="3">
    <source>
        <dbReference type="ARBA" id="ARBA00022833"/>
    </source>
</evidence>
<dbReference type="GeneTree" id="ENSGT00940000160640"/>
<gene>
    <name evidence="9" type="primary">DMRTA1</name>
</gene>
<evidence type="ECO:0000256" key="6">
    <source>
        <dbReference type="PROSITE-ProRule" id="PRU00070"/>
    </source>
</evidence>
<dbReference type="Gene3D" id="4.10.1040.10">
    <property type="entry name" value="DM DNA-binding domain"/>
    <property type="match status" value="1"/>
</dbReference>
<evidence type="ECO:0000256" key="5">
    <source>
        <dbReference type="ARBA" id="ARBA00023242"/>
    </source>
</evidence>
<protein>
    <submittedName>
        <fullName evidence="9">DMRT like family A1</fullName>
    </submittedName>
</protein>
<reference evidence="9" key="2">
    <citation type="submission" date="2025-09" db="UniProtKB">
        <authorList>
            <consortium name="Ensembl"/>
        </authorList>
    </citation>
    <scope>IDENTIFICATION</scope>
</reference>
<keyword evidence="4 6" id="KW-0238">DNA-binding</keyword>
<evidence type="ECO:0000259" key="8">
    <source>
        <dbReference type="PROSITE" id="PS50809"/>
    </source>
</evidence>
<evidence type="ECO:0000256" key="7">
    <source>
        <dbReference type="SAM" id="MobiDB-lite"/>
    </source>
</evidence>
<proteinExistence type="inferred from homology"/>
<keyword evidence="10" id="KW-1185">Reference proteome</keyword>
<dbReference type="Pfam" id="PF03474">
    <property type="entry name" value="DMA"/>
    <property type="match status" value="1"/>
</dbReference>
<dbReference type="SUPFAM" id="SSF46934">
    <property type="entry name" value="UBA-like"/>
    <property type="match status" value="1"/>
</dbReference>
<evidence type="ECO:0000256" key="1">
    <source>
        <dbReference type="ARBA" id="ARBA00006834"/>
    </source>
</evidence>
<dbReference type="FunFam" id="4.10.1040.10:FF:000001">
    <property type="entry name" value="doublesex- and mab-3-related transcription factor 1"/>
    <property type="match status" value="1"/>
</dbReference>
<evidence type="ECO:0000256" key="4">
    <source>
        <dbReference type="ARBA" id="ARBA00023125"/>
    </source>
</evidence>
<comment type="similarity">
    <text evidence="1">Belongs to the DMRT family.</text>
</comment>
<dbReference type="InterPro" id="IPR026607">
    <property type="entry name" value="DMRT"/>
</dbReference>
<dbReference type="Pfam" id="PF20624">
    <property type="entry name" value="DMRT5_DMB"/>
    <property type="match status" value="1"/>
</dbReference>
<dbReference type="InterPro" id="IPR036407">
    <property type="entry name" value="DM_DNA-bd_sf"/>
</dbReference>
<dbReference type="PANTHER" id="PTHR12322:SF71">
    <property type="entry name" value="DOUBLESEX- AND MAB-3-RELATED TRANSCRIPTION FACTOR A1"/>
    <property type="match status" value="1"/>
</dbReference>
<dbReference type="CDD" id="cd14417">
    <property type="entry name" value="CUE_DMA_DMRTA1"/>
    <property type="match status" value="1"/>
</dbReference>
<dbReference type="Pfam" id="PF00751">
    <property type="entry name" value="DM"/>
    <property type="match status" value="1"/>
</dbReference>
<accession>A0A8C3YIN8</accession>
<dbReference type="GO" id="GO:0000981">
    <property type="term" value="F:DNA-binding transcription factor activity, RNA polymerase II-specific"/>
    <property type="evidence" value="ECO:0007669"/>
    <property type="project" value="TreeGrafter"/>
</dbReference>
<feature type="region of interest" description="Disordered" evidence="7">
    <location>
        <begin position="142"/>
        <end position="181"/>
    </location>
</feature>
<feature type="region of interest" description="Disordered" evidence="7">
    <location>
        <begin position="1"/>
        <end position="22"/>
    </location>
</feature>
<feature type="DNA-binding region" description="DM" evidence="6">
    <location>
        <begin position="91"/>
        <end position="138"/>
    </location>
</feature>
<dbReference type="InterPro" id="IPR009060">
    <property type="entry name" value="UBA-like_sf"/>
</dbReference>
<reference evidence="9" key="1">
    <citation type="submission" date="2025-08" db="UniProtKB">
        <authorList>
            <consortium name="Ensembl"/>
        </authorList>
    </citation>
    <scope>IDENTIFICATION</scope>
</reference>
<dbReference type="GO" id="GO:0001541">
    <property type="term" value="P:ovarian follicle development"/>
    <property type="evidence" value="ECO:0007669"/>
    <property type="project" value="Ensembl"/>
</dbReference>
<dbReference type="SUPFAM" id="SSF82927">
    <property type="entry name" value="Cysteine-rich DNA binding domain, (DM domain)"/>
    <property type="match status" value="1"/>
</dbReference>
<dbReference type="PANTHER" id="PTHR12322">
    <property type="entry name" value="DOUBLESEX AND MAB-3 RELATED TRANSCRIPTION FACTOR DMRT"/>
    <property type="match status" value="1"/>
</dbReference>
<evidence type="ECO:0000256" key="2">
    <source>
        <dbReference type="ARBA" id="ARBA00022723"/>
    </source>
</evidence>
<dbReference type="PROSITE" id="PS40000">
    <property type="entry name" value="DM_1"/>
    <property type="match status" value="1"/>
</dbReference>
<dbReference type="GO" id="GO:0000978">
    <property type="term" value="F:RNA polymerase II cis-regulatory region sequence-specific DNA binding"/>
    <property type="evidence" value="ECO:0007669"/>
    <property type="project" value="TreeGrafter"/>
</dbReference>
<dbReference type="InterPro" id="IPR001275">
    <property type="entry name" value="DM_DNA-bd"/>
</dbReference>
<comment type="subcellular location">
    <subcellularLocation>
        <location evidence="6">Nucleus</location>
    </subcellularLocation>
</comment>
<dbReference type="PROSITE" id="PS50809">
    <property type="entry name" value="DM_2"/>
    <property type="match status" value="1"/>
</dbReference>
<dbReference type="GO" id="GO:0042802">
    <property type="term" value="F:identical protein binding"/>
    <property type="evidence" value="ECO:0007669"/>
    <property type="project" value="Ensembl"/>
</dbReference>